<proteinExistence type="inferred from homology"/>
<dbReference type="PROSITE" id="PS00211">
    <property type="entry name" value="ABC_TRANSPORTER_1"/>
    <property type="match status" value="1"/>
</dbReference>
<dbReference type="InterPro" id="IPR017871">
    <property type="entry name" value="ABC_transporter-like_CS"/>
</dbReference>
<dbReference type="PANTHER" id="PTHR42711:SF5">
    <property type="entry name" value="ABC TRANSPORTER ATP-BINDING PROTEIN NATA"/>
    <property type="match status" value="1"/>
</dbReference>
<keyword evidence="9" id="KW-0046">Antibiotic resistance</keyword>
<gene>
    <name evidence="11" type="ORF">Rhe02_68720</name>
</gene>
<organism evidence="11 12">
    <name type="scientific">Rhizocola hellebori</name>
    <dbReference type="NCBI Taxonomy" id="1392758"/>
    <lineage>
        <taxon>Bacteria</taxon>
        <taxon>Bacillati</taxon>
        <taxon>Actinomycetota</taxon>
        <taxon>Actinomycetes</taxon>
        <taxon>Micromonosporales</taxon>
        <taxon>Micromonosporaceae</taxon>
        <taxon>Rhizocola</taxon>
    </lineage>
</organism>
<dbReference type="GO" id="GO:0005524">
    <property type="term" value="F:ATP binding"/>
    <property type="evidence" value="ECO:0007669"/>
    <property type="project" value="UniProtKB-KW"/>
</dbReference>
<evidence type="ECO:0000256" key="9">
    <source>
        <dbReference type="ARBA" id="ARBA00023251"/>
    </source>
</evidence>
<protein>
    <submittedName>
        <fullName evidence="11">ABC transporter ATP-binding protein</fullName>
    </submittedName>
</protein>
<comment type="caution">
    <text evidence="11">The sequence shown here is derived from an EMBL/GenBank/DDBJ whole genome shotgun (WGS) entry which is preliminary data.</text>
</comment>
<evidence type="ECO:0000256" key="6">
    <source>
        <dbReference type="ARBA" id="ARBA00022840"/>
    </source>
</evidence>
<dbReference type="GO" id="GO:0016887">
    <property type="term" value="F:ATP hydrolysis activity"/>
    <property type="evidence" value="ECO:0007669"/>
    <property type="project" value="InterPro"/>
</dbReference>
<dbReference type="PROSITE" id="PS50893">
    <property type="entry name" value="ABC_TRANSPORTER_2"/>
    <property type="match status" value="1"/>
</dbReference>
<comment type="subcellular location">
    <subcellularLocation>
        <location evidence="1">Cell membrane</location>
        <topology evidence="1">Peripheral membrane protein</topology>
    </subcellularLocation>
</comment>
<evidence type="ECO:0000259" key="10">
    <source>
        <dbReference type="PROSITE" id="PS50893"/>
    </source>
</evidence>
<dbReference type="PANTHER" id="PTHR42711">
    <property type="entry name" value="ABC TRANSPORTER ATP-BINDING PROTEIN"/>
    <property type="match status" value="1"/>
</dbReference>
<dbReference type="InterPro" id="IPR003439">
    <property type="entry name" value="ABC_transporter-like_ATP-bd"/>
</dbReference>
<keyword evidence="12" id="KW-1185">Reference proteome</keyword>
<keyword evidence="5" id="KW-0547">Nucleotide-binding</keyword>
<evidence type="ECO:0000256" key="1">
    <source>
        <dbReference type="ARBA" id="ARBA00004202"/>
    </source>
</evidence>
<keyword evidence="4" id="KW-1003">Cell membrane</keyword>
<dbReference type="Proteomes" id="UP000612899">
    <property type="component" value="Unassembled WGS sequence"/>
</dbReference>
<reference evidence="11" key="1">
    <citation type="submission" date="2021-01" db="EMBL/GenBank/DDBJ databases">
        <title>Whole genome shotgun sequence of Rhizocola hellebori NBRC 109834.</title>
        <authorList>
            <person name="Komaki H."/>
            <person name="Tamura T."/>
        </authorList>
    </citation>
    <scope>NUCLEOTIDE SEQUENCE</scope>
    <source>
        <strain evidence="11">NBRC 109834</strain>
    </source>
</reference>
<dbReference type="GO" id="GO:0046677">
    <property type="term" value="P:response to antibiotic"/>
    <property type="evidence" value="ECO:0007669"/>
    <property type="project" value="UniProtKB-KW"/>
</dbReference>
<feature type="domain" description="ABC transporter" evidence="10">
    <location>
        <begin position="32"/>
        <end position="258"/>
    </location>
</feature>
<evidence type="ECO:0000256" key="3">
    <source>
        <dbReference type="ARBA" id="ARBA00022448"/>
    </source>
</evidence>
<keyword evidence="7" id="KW-1278">Translocase</keyword>
<evidence type="ECO:0000256" key="8">
    <source>
        <dbReference type="ARBA" id="ARBA00023136"/>
    </source>
</evidence>
<comment type="similarity">
    <text evidence="2">Belongs to the ABC transporter superfamily.</text>
</comment>
<evidence type="ECO:0000256" key="7">
    <source>
        <dbReference type="ARBA" id="ARBA00022967"/>
    </source>
</evidence>
<dbReference type="Gene3D" id="3.40.50.300">
    <property type="entry name" value="P-loop containing nucleotide triphosphate hydrolases"/>
    <property type="match status" value="1"/>
</dbReference>
<dbReference type="InterPro" id="IPR003593">
    <property type="entry name" value="AAA+_ATPase"/>
</dbReference>
<evidence type="ECO:0000313" key="12">
    <source>
        <dbReference type="Proteomes" id="UP000612899"/>
    </source>
</evidence>
<dbReference type="InterPro" id="IPR050763">
    <property type="entry name" value="ABC_transporter_ATP-binding"/>
</dbReference>
<dbReference type="EMBL" id="BONY01000055">
    <property type="protein sequence ID" value="GIH08805.1"/>
    <property type="molecule type" value="Genomic_DNA"/>
</dbReference>
<accession>A0A8J3QDK9</accession>
<evidence type="ECO:0000256" key="2">
    <source>
        <dbReference type="ARBA" id="ARBA00005417"/>
    </source>
</evidence>
<sequence>MLGTKRKGRPEETGALFDLIGPPRMIGMTLAIAVAGLHKSYGEVHAVDGATFEVQQGEFFGILGPNGAGKTTTLEILEGLREADSGEVSVLGSSPWPRKPELMKRIGVQLQASSFFERLTAREQIRLFASLYGIGPARADELLDLVGMTEKAHTRTEKLSGGQAQRLSIACALVHDPDLVFLDEPTSGLDPQARRNLWDLLRDINGQGHTVVLTTHHLDEAEILCDRVAIMDHGKILALGPPATLVRGLEAPTRISIESGSVSEVDAQALADPDLEVTDDGISLTIATRTPAKVLAALAERNAMRGLSVRGATLEDVFLSLTGREFRE</sequence>
<keyword evidence="6 11" id="KW-0067">ATP-binding</keyword>
<dbReference type="SUPFAM" id="SSF52540">
    <property type="entry name" value="P-loop containing nucleoside triphosphate hydrolases"/>
    <property type="match status" value="1"/>
</dbReference>
<evidence type="ECO:0000256" key="5">
    <source>
        <dbReference type="ARBA" id="ARBA00022741"/>
    </source>
</evidence>
<dbReference type="SMART" id="SM00382">
    <property type="entry name" value="AAA"/>
    <property type="match status" value="1"/>
</dbReference>
<dbReference type="InterPro" id="IPR027417">
    <property type="entry name" value="P-loop_NTPase"/>
</dbReference>
<dbReference type="FunFam" id="3.40.50.300:FF:000589">
    <property type="entry name" value="ABC transporter, ATP-binding subunit"/>
    <property type="match status" value="1"/>
</dbReference>
<dbReference type="AlphaFoldDB" id="A0A8J3QDK9"/>
<dbReference type="Pfam" id="PF00005">
    <property type="entry name" value="ABC_tran"/>
    <property type="match status" value="1"/>
</dbReference>
<evidence type="ECO:0000313" key="11">
    <source>
        <dbReference type="EMBL" id="GIH08805.1"/>
    </source>
</evidence>
<evidence type="ECO:0000256" key="4">
    <source>
        <dbReference type="ARBA" id="ARBA00022475"/>
    </source>
</evidence>
<dbReference type="GO" id="GO:0005886">
    <property type="term" value="C:plasma membrane"/>
    <property type="evidence" value="ECO:0007669"/>
    <property type="project" value="UniProtKB-SubCell"/>
</dbReference>
<keyword evidence="3" id="KW-0813">Transport</keyword>
<dbReference type="CDD" id="cd03230">
    <property type="entry name" value="ABC_DR_subfamily_A"/>
    <property type="match status" value="1"/>
</dbReference>
<keyword evidence="8" id="KW-0472">Membrane</keyword>
<name>A0A8J3QDK9_9ACTN</name>